<protein>
    <recommendedName>
        <fullName evidence="4">YbbR-like protein</fullName>
    </recommendedName>
</protein>
<dbReference type="HOGENOM" id="CLU_039811_3_1_9"/>
<dbReference type="Proteomes" id="UP000011747">
    <property type="component" value="Unassembled WGS sequence"/>
</dbReference>
<accession>G9QNX9</accession>
<keyword evidence="3" id="KW-1185">Reference proteome</keyword>
<dbReference type="PANTHER" id="PTHR37804:SF1">
    <property type="entry name" value="CDAA REGULATORY PROTEIN CDAR"/>
    <property type="match status" value="1"/>
</dbReference>
<proteinExistence type="predicted"/>
<dbReference type="Gene3D" id="2.170.120.30">
    <property type="match status" value="2"/>
</dbReference>
<dbReference type="InterPro" id="IPR012505">
    <property type="entry name" value="YbbR"/>
</dbReference>
<dbReference type="PANTHER" id="PTHR37804">
    <property type="entry name" value="CDAA REGULATORY PROTEIN CDAR"/>
    <property type="match status" value="1"/>
</dbReference>
<comment type="caution">
    <text evidence="2">The sequence shown here is derived from an EMBL/GenBank/DDBJ whole genome shotgun (WGS) entry which is preliminary data.</text>
</comment>
<sequence length="453" mass="49734">MDPRLCGAGGENEKMDRWIESPWVLRILALFLAILLYMSVNVEEVDLKKKTENVPNDNVATIEDVPVDVYYDSDNLVVSGVPQTVSVTIEGPKSIVQSTKALKDFKVYVDLSNLGVGTHDVPIKYDNISNQLKVKIEPAYAEVSIQEKVTKEFKVGAEISDGMLGNGYQVDSLSVSPKTVEITGAKDVINQIAYVKATLDSDELIDGEFTGKARVRVLDSELNKLDVAVDPETVEVTVKVKNPNKKVPVSVKEIGNPPEGVSIKDIDIDPKEVTVYGKESALDKLNNVEINIDLSKIKRDTVKEVPIHLKEGLNYVSPQKVKVVVSVDKRTKPKEDENGTAEITPDDNQTQTNDTNSPNSVITKTIADIPIETRGLSNDYVLDSMSPSTVNAEVTGEESVVDKLSKDDFSLFIDLSGLTVGEHQLKIEGDGPNNTDWKLSDDQVNVQLSVKKR</sequence>
<organism evidence="2 3">
    <name type="scientific">Bacillus smithii 7_3_47FAA</name>
    <dbReference type="NCBI Taxonomy" id="665952"/>
    <lineage>
        <taxon>Bacteria</taxon>
        <taxon>Bacillati</taxon>
        <taxon>Bacillota</taxon>
        <taxon>Bacilli</taxon>
        <taxon>Bacillales</taxon>
        <taxon>Bacillaceae</taxon>
        <taxon>Bacillus</taxon>
    </lineage>
</organism>
<dbReference type="Gene3D" id="2.170.120.40">
    <property type="entry name" value="YbbR-like domain"/>
    <property type="match status" value="2"/>
</dbReference>
<gene>
    <name evidence="2" type="ORF">HMPREF1015_03278</name>
</gene>
<reference evidence="2 3" key="1">
    <citation type="submission" date="2011-09" db="EMBL/GenBank/DDBJ databases">
        <title>The Genome Sequence of Bacillus smithii 7_3_47FAA.</title>
        <authorList>
            <consortium name="The Broad Institute Genome Sequencing Platform"/>
            <person name="Earl A."/>
            <person name="Ward D."/>
            <person name="Feldgarden M."/>
            <person name="Gevers D."/>
            <person name="Daigneault M."/>
            <person name="Strauss J."/>
            <person name="Allen-Vercoe E."/>
            <person name="Young S.K."/>
            <person name="Zeng Q."/>
            <person name="Gargeya S."/>
            <person name="Fitzgerald M."/>
            <person name="Haas B."/>
            <person name="Abouelleil A."/>
            <person name="Alvarado L."/>
            <person name="Arachchi H.M."/>
            <person name="Berlin A."/>
            <person name="Brown A."/>
            <person name="Chapman S.B."/>
            <person name="Chen Z."/>
            <person name="Dunbar C."/>
            <person name="Freedman E."/>
            <person name="Gearin G."/>
            <person name="Goldberg J."/>
            <person name="Griggs A."/>
            <person name="Gujja S."/>
            <person name="Heiman D."/>
            <person name="Howarth C."/>
            <person name="Larson L."/>
            <person name="Lui A."/>
            <person name="MacDonald P.J.P."/>
            <person name="Montmayeur A."/>
            <person name="Murphy C."/>
            <person name="Neiman D."/>
            <person name="Pearson M."/>
            <person name="Priest M."/>
            <person name="Roberts A."/>
            <person name="Saif S."/>
            <person name="Shea T."/>
            <person name="Shenoy N."/>
            <person name="Sisk P."/>
            <person name="Stolte C."/>
            <person name="Sykes S."/>
            <person name="Wortman J."/>
            <person name="Nusbaum C."/>
            <person name="Birren B."/>
        </authorList>
    </citation>
    <scope>NUCLEOTIDE SEQUENCE [LARGE SCALE GENOMIC DNA]</scope>
    <source>
        <strain evidence="2 3">7_3_47FAA</strain>
    </source>
</reference>
<dbReference type="PATRIC" id="fig|665952.3.peg.2851"/>
<evidence type="ECO:0000313" key="3">
    <source>
        <dbReference type="Proteomes" id="UP000011747"/>
    </source>
</evidence>
<evidence type="ECO:0000256" key="1">
    <source>
        <dbReference type="SAM" id="MobiDB-lite"/>
    </source>
</evidence>
<dbReference type="CDD" id="cd20206">
    <property type="entry name" value="YbbR"/>
    <property type="match status" value="1"/>
</dbReference>
<feature type="compositionally biased region" description="Basic and acidic residues" evidence="1">
    <location>
        <begin position="327"/>
        <end position="337"/>
    </location>
</feature>
<feature type="compositionally biased region" description="Low complexity" evidence="1">
    <location>
        <begin position="346"/>
        <end position="360"/>
    </location>
</feature>
<dbReference type="AlphaFoldDB" id="G9QNX9"/>
<dbReference type="InterPro" id="IPR053154">
    <property type="entry name" value="c-di-AMP_regulator"/>
</dbReference>
<dbReference type="EMBL" id="ACWF01000146">
    <property type="protein sequence ID" value="EHL74640.1"/>
    <property type="molecule type" value="Genomic_DNA"/>
</dbReference>
<name>G9QNX9_9BACI</name>
<dbReference type="Pfam" id="PF07949">
    <property type="entry name" value="YbbR"/>
    <property type="match status" value="4"/>
</dbReference>
<evidence type="ECO:0008006" key="4">
    <source>
        <dbReference type="Google" id="ProtNLM"/>
    </source>
</evidence>
<feature type="region of interest" description="Disordered" evidence="1">
    <location>
        <begin position="327"/>
        <end position="361"/>
    </location>
</feature>
<evidence type="ECO:0000313" key="2">
    <source>
        <dbReference type="EMBL" id="EHL74640.1"/>
    </source>
</evidence>